<dbReference type="EMBL" id="KN833008">
    <property type="protein sequence ID" value="KIM79623.1"/>
    <property type="molecule type" value="Genomic_DNA"/>
</dbReference>
<name>A0A0C3B067_PILCF</name>
<proteinExistence type="predicted"/>
<gene>
    <name evidence="1" type="ORF">PILCRDRAFT_823160</name>
</gene>
<keyword evidence="2" id="KW-1185">Reference proteome</keyword>
<evidence type="ECO:0000313" key="1">
    <source>
        <dbReference type="EMBL" id="KIM79623.1"/>
    </source>
</evidence>
<reference evidence="2" key="2">
    <citation type="submission" date="2015-01" db="EMBL/GenBank/DDBJ databases">
        <title>Evolutionary Origins and Diversification of the Mycorrhizal Mutualists.</title>
        <authorList>
            <consortium name="DOE Joint Genome Institute"/>
            <consortium name="Mycorrhizal Genomics Consortium"/>
            <person name="Kohler A."/>
            <person name="Kuo A."/>
            <person name="Nagy L.G."/>
            <person name="Floudas D."/>
            <person name="Copeland A."/>
            <person name="Barry K.W."/>
            <person name="Cichocki N."/>
            <person name="Veneault-Fourrey C."/>
            <person name="LaButti K."/>
            <person name="Lindquist E.A."/>
            <person name="Lipzen A."/>
            <person name="Lundell T."/>
            <person name="Morin E."/>
            <person name="Murat C."/>
            <person name="Riley R."/>
            <person name="Ohm R."/>
            <person name="Sun H."/>
            <person name="Tunlid A."/>
            <person name="Henrissat B."/>
            <person name="Grigoriev I.V."/>
            <person name="Hibbett D.S."/>
            <person name="Martin F."/>
        </authorList>
    </citation>
    <scope>NUCLEOTIDE SEQUENCE [LARGE SCALE GENOMIC DNA]</scope>
    <source>
        <strain evidence="2">F 1598</strain>
    </source>
</reference>
<dbReference type="Proteomes" id="UP000054166">
    <property type="component" value="Unassembled WGS sequence"/>
</dbReference>
<sequence length="62" mass="7111">MYPLLIRLLTAENGRNIPSARPTSSTLVHCRLEKGEVIAALASSLEDPWQFTNNKKRWWSDQ</sequence>
<dbReference type="HOGENOM" id="CLU_2904977_0_0_1"/>
<evidence type="ECO:0000313" key="2">
    <source>
        <dbReference type="Proteomes" id="UP000054166"/>
    </source>
</evidence>
<reference evidence="1 2" key="1">
    <citation type="submission" date="2014-04" db="EMBL/GenBank/DDBJ databases">
        <authorList>
            <consortium name="DOE Joint Genome Institute"/>
            <person name="Kuo A."/>
            <person name="Tarkka M."/>
            <person name="Buscot F."/>
            <person name="Kohler A."/>
            <person name="Nagy L.G."/>
            <person name="Floudas D."/>
            <person name="Copeland A."/>
            <person name="Barry K.W."/>
            <person name="Cichocki N."/>
            <person name="Veneault-Fourrey C."/>
            <person name="LaButti K."/>
            <person name="Lindquist E.A."/>
            <person name="Lipzen A."/>
            <person name="Lundell T."/>
            <person name="Morin E."/>
            <person name="Murat C."/>
            <person name="Sun H."/>
            <person name="Tunlid A."/>
            <person name="Henrissat B."/>
            <person name="Grigoriev I.V."/>
            <person name="Hibbett D.S."/>
            <person name="Martin F."/>
            <person name="Nordberg H.P."/>
            <person name="Cantor M.N."/>
            <person name="Hua S.X."/>
        </authorList>
    </citation>
    <scope>NUCLEOTIDE SEQUENCE [LARGE SCALE GENOMIC DNA]</scope>
    <source>
        <strain evidence="1 2">F 1598</strain>
    </source>
</reference>
<organism evidence="1 2">
    <name type="scientific">Piloderma croceum (strain F 1598)</name>
    <dbReference type="NCBI Taxonomy" id="765440"/>
    <lineage>
        <taxon>Eukaryota</taxon>
        <taxon>Fungi</taxon>
        <taxon>Dikarya</taxon>
        <taxon>Basidiomycota</taxon>
        <taxon>Agaricomycotina</taxon>
        <taxon>Agaricomycetes</taxon>
        <taxon>Agaricomycetidae</taxon>
        <taxon>Atheliales</taxon>
        <taxon>Atheliaceae</taxon>
        <taxon>Piloderma</taxon>
    </lineage>
</organism>
<dbReference type="AlphaFoldDB" id="A0A0C3B067"/>
<dbReference type="InParanoid" id="A0A0C3B067"/>
<accession>A0A0C3B067</accession>
<protein>
    <submittedName>
        <fullName evidence="1">Uncharacterized protein</fullName>
    </submittedName>
</protein>